<dbReference type="AlphaFoldDB" id="A0A0R1P8N6"/>
<accession>A0A0R1P8N6</accession>
<dbReference type="EMBL" id="AZEL01000007">
    <property type="protein sequence ID" value="KRL24696.1"/>
    <property type="molecule type" value="Genomic_DNA"/>
</dbReference>
<sequence length="61" mass="6970">MKINDILDQELKNSEFAKESYADKEKSASAIALYKAREEARLTQTNSAERTGVFTIYYCTN</sequence>
<name>A0A0R1P8N6_9LACO</name>
<protein>
    <submittedName>
        <fullName evidence="1">Uncharacterized protein</fullName>
    </submittedName>
</protein>
<evidence type="ECO:0000313" key="1">
    <source>
        <dbReference type="EMBL" id="KRL24696.1"/>
    </source>
</evidence>
<dbReference type="PATRIC" id="fig|1423748.3.peg.143"/>
<dbReference type="RefSeq" id="WP_236697254.1">
    <property type="nucleotide sequence ID" value="NZ_AZEL01000007.1"/>
</dbReference>
<comment type="caution">
    <text evidence="1">The sequence shown here is derived from an EMBL/GenBank/DDBJ whole genome shotgun (WGS) entry which is preliminary data.</text>
</comment>
<proteinExistence type="predicted"/>
<evidence type="ECO:0000313" key="2">
    <source>
        <dbReference type="Proteomes" id="UP000051311"/>
    </source>
</evidence>
<dbReference type="Proteomes" id="UP000051311">
    <property type="component" value="Unassembled WGS sequence"/>
</dbReference>
<gene>
    <name evidence="1" type="ORF">FC37_GL000130</name>
</gene>
<organism evidence="1 2">
    <name type="scientific">Lactobacillus gallinarum DSM 10532 = JCM 2011</name>
    <dbReference type="NCBI Taxonomy" id="1423748"/>
    <lineage>
        <taxon>Bacteria</taxon>
        <taxon>Bacillati</taxon>
        <taxon>Bacillota</taxon>
        <taxon>Bacilli</taxon>
        <taxon>Lactobacillales</taxon>
        <taxon>Lactobacillaceae</taxon>
        <taxon>Lactobacillus</taxon>
    </lineage>
</organism>
<reference evidence="1 2" key="1">
    <citation type="journal article" date="2015" name="Genome Announc.">
        <title>Expanding the biotechnology potential of lactobacilli through comparative genomics of 213 strains and associated genera.</title>
        <authorList>
            <person name="Sun Z."/>
            <person name="Harris H.M."/>
            <person name="McCann A."/>
            <person name="Guo C."/>
            <person name="Argimon S."/>
            <person name="Zhang W."/>
            <person name="Yang X."/>
            <person name="Jeffery I.B."/>
            <person name="Cooney J.C."/>
            <person name="Kagawa T.F."/>
            <person name="Liu W."/>
            <person name="Song Y."/>
            <person name="Salvetti E."/>
            <person name="Wrobel A."/>
            <person name="Rasinkangas P."/>
            <person name="Parkhill J."/>
            <person name="Rea M.C."/>
            <person name="O'Sullivan O."/>
            <person name="Ritari J."/>
            <person name="Douillard F.P."/>
            <person name="Paul Ross R."/>
            <person name="Yang R."/>
            <person name="Briner A.E."/>
            <person name="Felis G.E."/>
            <person name="de Vos W.M."/>
            <person name="Barrangou R."/>
            <person name="Klaenhammer T.R."/>
            <person name="Caufield P.W."/>
            <person name="Cui Y."/>
            <person name="Zhang H."/>
            <person name="O'Toole P.W."/>
        </authorList>
    </citation>
    <scope>NUCLEOTIDE SEQUENCE [LARGE SCALE GENOMIC DNA]</scope>
    <source>
        <strain evidence="1 2">DSM 10532</strain>
    </source>
</reference>